<accession>A0A7K0C0G4</accession>
<dbReference type="Pfam" id="PF02452">
    <property type="entry name" value="PemK_toxin"/>
    <property type="match status" value="1"/>
</dbReference>
<keyword evidence="1" id="KW-1133">Transmembrane helix</keyword>
<dbReference type="SUPFAM" id="SSF50118">
    <property type="entry name" value="Cell growth inhibitor/plasmid maintenance toxic component"/>
    <property type="match status" value="1"/>
</dbReference>
<keyword evidence="1" id="KW-0472">Membrane</keyword>
<dbReference type="Proteomes" id="UP000487268">
    <property type="component" value="Unassembled WGS sequence"/>
</dbReference>
<sequence>MGGDRARRTAGMVLILVTWLLASRAAFLAGVAVHGDPRHPGMSLPLFGLLVAGGCVLALAVMRAPGGRSPLVPGVVLAGAALALGAVGHGAGPAFLAAFVCPAVPLAVVFFRRWRRQAQAPLPPFPGRGSAPLPGQVWEVFYPYEDDPASGKRRPALVVGTGPGGVRALKITSQDKSGHRAHYVPLDTSGWRAMNAHGKSSWLQLDRPAVVPHEDVHRPLGLCPQPVWDTVVRRHRVRVTR</sequence>
<dbReference type="OrthoDB" id="5184628at2"/>
<keyword evidence="3" id="KW-1185">Reference proteome</keyword>
<evidence type="ECO:0000313" key="3">
    <source>
        <dbReference type="Proteomes" id="UP000487268"/>
    </source>
</evidence>
<proteinExistence type="predicted"/>
<keyword evidence="1" id="KW-0812">Transmembrane</keyword>
<dbReference type="AlphaFoldDB" id="A0A7K0C0G4"/>
<gene>
    <name evidence="2" type="ORF">ACRB68_50380</name>
</gene>
<evidence type="ECO:0000313" key="2">
    <source>
        <dbReference type="EMBL" id="MQY06941.1"/>
    </source>
</evidence>
<name>A0A7K0C0G4_9ACTN</name>
<feature type="transmembrane region" description="Helical" evidence="1">
    <location>
        <begin position="71"/>
        <end position="88"/>
    </location>
</feature>
<dbReference type="EMBL" id="WEGH01000003">
    <property type="protein sequence ID" value="MQY06941.1"/>
    <property type="molecule type" value="Genomic_DNA"/>
</dbReference>
<dbReference type="InterPro" id="IPR003477">
    <property type="entry name" value="PemK-like"/>
</dbReference>
<protein>
    <recommendedName>
        <fullName evidence="4">PemK-like, MazF-like toxin of type II toxin-antitoxin system</fullName>
    </recommendedName>
</protein>
<evidence type="ECO:0008006" key="4">
    <source>
        <dbReference type="Google" id="ProtNLM"/>
    </source>
</evidence>
<feature type="transmembrane region" description="Helical" evidence="1">
    <location>
        <begin position="94"/>
        <end position="111"/>
    </location>
</feature>
<dbReference type="GO" id="GO:0003677">
    <property type="term" value="F:DNA binding"/>
    <property type="evidence" value="ECO:0007669"/>
    <property type="project" value="InterPro"/>
</dbReference>
<feature type="transmembrane region" description="Helical" evidence="1">
    <location>
        <begin position="44"/>
        <end position="64"/>
    </location>
</feature>
<dbReference type="RefSeq" id="WP_153536469.1">
    <property type="nucleotide sequence ID" value="NZ_WEGH01000003.1"/>
</dbReference>
<comment type="caution">
    <text evidence="2">The sequence shown here is derived from an EMBL/GenBank/DDBJ whole genome shotgun (WGS) entry which is preliminary data.</text>
</comment>
<organism evidence="2 3">
    <name type="scientific">Actinomadura macrotermitis</name>
    <dbReference type="NCBI Taxonomy" id="2585200"/>
    <lineage>
        <taxon>Bacteria</taxon>
        <taxon>Bacillati</taxon>
        <taxon>Actinomycetota</taxon>
        <taxon>Actinomycetes</taxon>
        <taxon>Streptosporangiales</taxon>
        <taxon>Thermomonosporaceae</taxon>
        <taxon>Actinomadura</taxon>
    </lineage>
</organism>
<reference evidence="2 3" key="1">
    <citation type="submission" date="2019-10" db="EMBL/GenBank/DDBJ databases">
        <title>Actinomadura rubteroloni sp. nov. and Actinomadura macrotermitis sp. nov., isolated from the gut of fungus growing-termite Macrotermes natalensis.</title>
        <authorList>
            <person name="Benndorf R."/>
            <person name="Martin K."/>
            <person name="Kuefner M."/>
            <person name="De Beer W."/>
            <person name="Kaster A.-K."/>
            <person name="Vollmers J."/>
            <person name="Poulsen M."/>
            <person name="Beemelmanns C."/>
        </authorList>
    </citation>
    <scope>NUCLEOTIDE SEQUENCE [LARGE SCALE GENOMIC DNA]</scope>
    <source>
        <strain evidence="2 3">RB68</strain>
    </source>
</reference>
<evidence type="ECO:0000256" key="1">
    <source>
        <dbReference type="SAM" id="Phobius"/>
    </source>
</evidence>